<dbReference type="Gene3D" id="3.40.50.2020">
    <property type="match status" value="1"/>
</dbReference>
<evidence type="ECO:0000313" key="3">
    <source>
        <dbReference type="EMBL" id="MBC2288515.1"/>
    </source>
</evidence>
<dbReference type="SUPFAM" id="SSF53271">
    <property type="entry name" value="PRTase-like"/>
    <property type="match status" value="1"/>
</dbReference>
<name>A0A7X1DF98_9LIST</name>
<dbReference type="InterPro" id="IPR000836">
    <property type="entry name" value="PRTase_dom"/>
</dbReference>
<organism evidence="3 4">
    <name type="scientific">Listeria farberi</name>
    <dbReference type="NCBI Taxonomy" id="2713500"/>
    <lineage>
        <taxon>Bacteria</taxon>
        <taxon>Bacillati</taxon>
        <taxon>Bacillota</taxon>
        <taxon>Bacilli</taxon>
        <taxon>Bacillales</taxon>
        <taxon>Listeriaceae</taxon>
        <taxon>Listeria</taxon>
    </lineage>
</organism>
<reference evidence="3 4" key="1">
    <citation type="submission" date="2020-03" db="EMBL/GenBank/DDBJ databases">
        <title>Soil Listeria distribution.</title>
        <authorList>
            <person name="Liao J."/>
            <person name="Wiedmann M."/>
        </authorList>
    </citation>
    <scope>NUCLEOTIDE SEQUENCE [LARGE SCALE GENOMIC DNA]</scope>
    <source>
        <strain evidence="3 4">FSL L7-0072</strain>
    </source>
</reference>
<gene>
    <name evidence="3" type="ORF">HCB47_12910</name>
</gene>
<proteinExistence type="inferred from homology"/>
<comment type="caution">
    <text evidence="3">The sequence shown here is derived from an EMBL/GenBank/DDBJ whole genome shotgun (WGS) entry which is preliminary data.</text>
</comment>
<dbReference type="Proteomes" id="UP000558070">
    <property type="component" value="Unassembled WGS sequence"/>
</dbReference>
<dbReference type="InterPro" id="IPR029057">
    <property type="entry name" value="PRTase-like"/>
</dbReference>
<protein>
    <submittedName>
        <fullName evidence="3">ComF family protein</fullName>
    </submittedName>
</protein>
<dbReference type="RefSeq" id="WP_185608120.1">
    <property type="nucleotide sequence ID" value="NZ_JAARZO010000005.1"/>
</dbReference>
<dbReference type="InterPro" id="IPR051910">
    <property type="entry name" value="ComF/GntX_DNA_util-trans"/>
</dbReference>
<dbReference type="EMBL" id="JAARZO010000005">
    <property type="protein sequence ID" value="MBC2288515.1"/>
    <property type="molecule type" value="Genomic_DNA"/>
</dbReference>
<dbReference type="PANTHER" id="PTHR47505:SF1">
    <property type="entry name" value="DNA UTILIZATION PROTEIN YHGH"/>
    <property type="match status" value="1"/>
</dbReference>
<evidence type="ECO:0000259" key="2">
    <source>
        <dbReference type="Pfam" id="PF00156"/>
    </source>
</evidence>
<comment type="similarity">
    <text evidence="1">Belongs to the ComF/GntX family.</text>
</comment>
<dbReference type="Pfam" id="PF00156">
    <property type="entry name" value="Pribosyltran"/>
    <property type="match status" value="1"/>
</dbReference>
<dbReference type="CDD" id="cd06223">
    <property type="entry name" value="PRTases_typeI"/>
    <property type="match status" value="1"/>
</dbReference>
<dbReference type="AlphaFoldDB" id="A0A7X1DF98"/>
<dbReference type="PANTHER" id="PTHR47505">
    <property type="entry name" value="DNA UTILIZATION PROTEIN YHGH"/>
    <property type="match status" value="1"/>
</dbReference>
<evidence type="ECO:0000313" key="4">
    <source>
        <dbReference type="Proteomes" id="UP000558070"/>
    </source>
</evidence>
<feature type="domain" description="Phosphoribosyltransferase" evidence="2">
    <location>
        <begin position="132"/>
        <end position="217"/>
    </location>
</feature>
<evidence type="ECO:0000256" key="1">
    <source>
        <dbReference type="ARBA" id="ARBA00008007"/>
    </source>
</evidence>
<accession>A0A7X1DF98</accession>
<sequence length="218" mass="24963">MNNCLLCLLPIKQTASWESGWLFSKEILCCAHCIMGFEKLAGPLCTICSRESSDKVCKDCQGRELFLDSNKSLYRYNDFAKEYMKRFKFQGDYIIGAIFQKELKKYFAKNKATIVPIPVSEARKLERGFNQTTAILEQSDIQYEGLLAKKHSEKQSKKTRQERLEAAQVFYLTKEIGSDEKEIILFDDIYTTGSTLNLAAQVLKEAGMKKVSSLTIFR</sequence>